<organism evidence="1 2">
    <name type="scientific">Senna tora</name>
    <dbReference type="NCBI Taxonomy" id="362788"/>
    <lineage>
        <taxon>Eukaryota</taxon>
        <taxon>Viridiplantae</taxon>
        <taxon>Streptophyta</taxon>
        <taxon>Embryophyta</taxon>
        <taxon>Tracheophyta</taxon>
        <taxon>Spermatophyta</taxon>
        <taxon>Magnoliopsida</taxon>
        <taxon>eudicotyledons</taxon>
        <taxon>Gunneridae</taxon>
        <taxon>Pentapetalae</taxon>
        <taxon>rosids</taxon>
        <taxon>fabids</taxon>
        <taxon>Fabales</taxon>
        <taxon>Fabaceae</taxon>
        <taxon>Caesalpinioideae</taxon>
        <taxon>Cassia clade</taxon>
        <taxon>Senna</taxon>
    </lineage>
</organism>
<comment type="caution">
    <text evidence="1">The sequence shown here is derived from an EMBL/GenBank/DDBJ whole genome shotgun (WGS) entry which is preliminary data.</text>
</comment>
<reference evidence="1" key="1">
    <citation type="submission" date="2020-09" db="EMBL/GenBank/DDBJ databases">
        <title>Genome-Enabled Discovery of Anthraquinone Biosynthesis in Senna tora.</title>
        <authorList>
            <person name="Kang S.-H."/>
            <person name="Pandey R.P."/>
            <person name="Lee C.-M."/>
            <person name="Sim J.-S."/>
            <person name="Jeong J.-T."/>
            <person name="Choi B.-S."/>
            <person name="Jung M."/>
            <person name="Ginzburg D."/>
            <person name="Zhao K."/>
            <person name="Won S.Y."/>
            <person name="Oh T.-J."/>
            <person name="Yu Y."/>
            <person name="Kim N.-H."/>
            <person name="Lee O.R."/>
            <person name="Lee T.-H."/>
            <person name="Bashyal P."/>
            <person name="Kim T.-S."/>
            <person name="Lee W.-H."/>
            <person name="Kawkins C."/>
            <person name="Kim C.-K."/>
            <person name="Kim J.S."/>
            <person name="Ahn B.O."/>
            <person name="Rhee S.Y."/>
            <person name="Sohng J.K."/>
        </authorList>
    </citation>
    <scope>NUCLEOTIDE SEQUENCE</scope>
    <source>
        <tissue evidence="1">Leaf</tissue>
    </source>
</reference>
<keyword evidence="2" id="KW-1185">Reference proteome</keyword>
<sequence length="56" mass="6152">MWVSVAETRVMDAKRRRHNGPAIQPNCAKLHAIDTTPAPITPVTICATALHTFSVR</sequence>
<dbReference type="EMBL" id="JAAIUW010000009">
    <property type="protein sequence ID" value="KAF7816030.1"/>
    <property type="molecule type" value="Genomic_DNA"/>
</dbReference>
<protein>
    <submittedName>
        <fullName evidence="1">Uncharacterized protein</fullName>
    </submittedName>
</protein>
<proteinExistence type="predicted"/>
<name>A0A834T6N3_9FABA</name>
<gene>
    <name evidence="1" type="ORF">G2W53_029999</name>
</gene>
<evidence type="ECO:0000313" key="2">
    <source>
        <dbReference type="Proteomes" id="UP000634136"/>
    </source>
</evidence>
<dbReference type="AlphaFoldDB" id="A0A834T6N3"/>
<dbReference type="Proteomes" id="UP000634136">
    <property type="component" value="Unassembled WGS sequence"/>
</dbReference>
<accession>A0A834T6N3</accession>
<evidence type="ECO:0000313" key="1">
    <source>
        <dbReference type="EMBL" id="KAF7816030.1"/>
    </source>
</evidence>